<keyword evidence="1" id="KW-0472">Membrane</keyword>
<dbReference type="OrthoDB" id="4503394at2"/>
<evidence type="ECO:0000313" key="2">
    <source>
        <dbReference type="EMBL" id="GAB90489.1"/>
    </source>
</evidence>
<dbReference type="RefSeq" id="WP_006333304.1">
    <property type="nucleotide sequence ID" value="NZ_BAHC01000104.1"/>
</dbReference>
<comment type="caution">
    <text evidence="2">The sequence shown here is derived from an EMBL/GenBank/DDBJ whole genome shotgun (WGS) entry which is preliminary data.</text>
</comment>
<feature type="transmembrane region" description="Helical" evidence="1">
    <location>
        <begin position="14"/>
        <end position="33"/>
    </location>
</feature>
<accession>K6WVA2</accession>
<gene>
    <name evidence="2" type="ORF">GORHZ_104_00180</name>
</gene>
<name>K6WVA2_9ACTN</name>
<reference evidence="2 3" key="1">
    <citation type="submission" date="2012-08" db="EMBL/GenBank/DDBJ databases">
        <title>Whole genome shotgun sequence of Gordonia rhizosphera NBRC 16068.</title>
        <authorList>
            <person name="Takarada H."/>
            <person name="Isaki S."/>
            <person name="Hosoyama A."/>
            <person name="Tsuchikane K."/>
            <person name="Katsumata H."/>
            <person name="Baba S."/>
            <person name="Ohji S."/>
            <person name="Yamazaki S."/>
            <person name="Fujita N."/>
        </authorList>
    </citation>
    <scope>NUCLEOTIDE SEQUENCE [LARGE SCALE GENOMIC DNA]</scope>
    <source>
        <strain evidence="2 3">NBRC 16068</strain>
    </source>
</reference>
<sequence length="428" mass="45398">MLIATGIGLGAFNAWWFALVVGVPVIILGMSAVPRATRTSELPVFRRGGSAQAIPIDVEALTRSSLSAGDLQPTMLTATIHPPDDTAYRARWITSMSRGHAQSLLPSVAESIGIGDGPMTPTDLASRTRDVLTHIVGIGPTASDNILTISLDDDGTSRAEVYDPTSGQALSLWKYGGRGWQDPRRTPTVKRRPDTFRADEIAGTDVTAMATTMQSRLGPAGEDLDLTDFAINRPVRGHPVALVGGFGDSGIPDIHIAGRPDGTVADFFDPGDFDTSFRLARAALAEANLAADRDNLRRFEIRGTAPNTPTMYAGRIQSSGGVLIEYTEPGRSGTVTVVPGEFPEVAEYPGTSQGSFSFDDVSPEVFEAVREEAMARGGVDAFDREAVDIQMTSIFQTDGRPVIQVELAGESASAGAYSVDGEFVEAGH</sequence>
<dbReference type="STRING" id="1108045.GORHZ_104_00180"/>
<dbReference type="Proteomes" id="UP000008363">
    <property type="component" value="Unassembled WGS sequence"/>
</dbReference>
<dbReference type="AlphaFoldDB" id="K6WVA2"/>
<dbReference type="EMBL" id="BAHC01000104">
    <property type="protein sequence ID" value="GAB90489.1"/>
    <property type="molecule type" value="Genomic_DNA"/>
</dbReference>
<evidence type="ECO:0000256" key="1">
    <source>
        <dbReference type="SAM" id="Phobius"/>
    </source>
</evidence>
<proteinExistence type="predicted"/>
<keyword evidence="1" id="KW-1133">Transmembrane helix</keyword>
<organism evidence="2 3">
    <name type="scientific">Gordonia rhizosphera NBRC 16068</name>
    <dbReference type="NCBI Taxonomy" id="1108045"/>
    <lineage>
        <taxon>Bacteria</taxon>
        <taxon>Bacillati</taxon>
        <taxon>Actinomycetota</taxon>
        <taxon>Actinomycetes</taxon>
        <taxon>Mycobacteriales</taxon>
        <taxon>Gordoniaceae</taxon>
        <taxon>Gordonia</taxon>
    </lineage>
</organism>
<keyword evidence="3" id="KW-1185">Reference proteome</keyword>
<protein>
    <submittedName>
        <fullName evidence="2">Uncharacterized protein</fullName>
    </submittedName>
</protein>
<keyword evidence="1" id="KW-0812">Transmembrane</keyword>
<evidence type="ECO:0000313" key="3">
    <source>
        <dbReference type="Proteomes" id="UP000008363"/>
    </source>
</evidence>
<dbReference type="eggNOG" id="ENOG5033RHA">
    <property type="taxonomic scope" value="Bacteria"/>
</dbReference>